<keyword evidence="1" id="KW-0175">Coiled coil</keyword>
<dbReference type="AlphaFoldDB" id="A0A5C8G964"/>
<dbReference type="InterPro" id="IPR036437">
    <property type="entry name" value="OspC-like_sf"/>
</dbReference>
<evidence type="ECO:0000313" key="4">
    <source>
        <dbReference type="Proteomes" id="UP000325013"/>
    </source>
</evidence>
<keyword evidence="2" id="KW-0472">Membrane</keyword>
<proteinExistence type="predicted"/>
<keyword evidence="2" id="KW-1133">Transmembrane helix</keyword>
<evidence type="ECO:0000313" key="3">
    <source>
        <dbReference type="EMBL" id="TXJ58426.1"/>
    </source>
</evidence>
<reference evidence="3 4" key="1">
    <citation type="journal article" date="1992" name="Lakartidningen">
        <title>[Penicillin V and not amoxicillin is the first choice preparation in acute otitis].</title>
        <authorList>
            <person name="Kamme C."/>
            <person name="Lundgren K."/>
            <person name="Prellner K."/>
        </authorList>
    </citation>
    <scope>NUCLEOTIDE SEQUENCE [LARGE SCALE GENOMIC DNA]</scope>
    <source>
        <strain evidence="3 4">PC2777IV</strain>
    </source>
</reference>
<evidence type="ECO:0000256" key="1">
    <source>
        <dbReference type="SAM" id="Coils"/>
    </source>
</evidence>
<organism evidence="3 4">
    <name type="scientific">Brachyspira aalborgi</name>
    <dbReference type="NCBI Taxonomy" id="29522"/>
    <lineage>
        <taxon>Bacteria</taxon>
        <taxon>Pseudomonadati</taxon>
        <taxon>Spirochaetota</taxon>
        <taxon>Spirochaetia</taxon>
        <taxon>Brachyspirales</taxon>
        <taxon>Brachyspiraceae</taxon>
        <taxon>Brachyspira</taxon>
    </lineage>
</organism>
<sequence>MEFIKRNAFILIIITGFICITFGIIFSLTILPLISSFSLVVQKIPNEYDPVSMLSINIGLLQGLIAIITIIIAIGGIFNYTTIKKEIDNLKNEVNKHTEQLININKNTAKNNKNSENNKEMQLKEENKLIPMEDTNENIN</sequence>
<dbReference type="SUPFAM" id="SSF63515">
    <property type="entry name" value="Outer surface protein C (OspC)"/>
    <property type="match status" value="1"/>
</dbReference>
<gene>
    <name evidence="3" type="ORF">EPJ67_01580</name>
</gene>
<evidence type="ECO:0000256" key="2">
    <source>
        <dbReference type="SAM" id="Phobius"/>
    </source>
</evidence>
<dbReference type="EMBL" id="SAYJ01000009">
    <property type="protein sequence ID" value="TXJ58426.1"/>
    <property type="molecule type" value="Genomic_DNA"/>
</dbReference>
<feature type="coiled-coil region" evidence="1">
    <location>
        <begin position="80"/>
        <end position="126"/>
    </location>
</feature>
<keyword evidence="2" id="KW-0812">Transmembrane</keyword>
<comment type="caution">
    <text evidence="3">The sequence shown here is derived from an EMBL/GenBank/DDBJ whole genome shotgun (WGS) entry which is preliminary data.</text>
</comment>
<protein>
    <submittedName>
        <fullName evidence="3">Uncharacterized protein</fullName>
    </submittedName>
</protein>
<dbReference type="Proteomes" id="UP000325013">
    <property type="component" value="Unassembled WGS sequence"/>
</dbReference>
<feature type="transmembrane region" description="Helical" evidence="2">
    <location>
        <begin position="54"/>
        <end position="78"/>
    </location>
</feature>
<name>A0A5C8G964_9SPIR</name>
<feature type="transmembrane region" description="Helical" evidence="2">
    <location>
        <begin position="7"/>
        <end position="34"/>
    </location>
</feature>
<dbReference type="GO" id="GO:0009279">
    <property type="term" value="C:cell outer membrane"/>
    <property type="evidence" value="ECO:0007669"/>
    <property type="project" value="InterPro"/>
</dbReference>
<accession>A0A5C8G964</accession>
<dbReference type="RefSeq" id="WP_147527990.1">
    <property type="nucleotide sequence ID" value="NZ_SAYJ01000009.1"/>
</dbReference>